<evidence type="ECO:0000313" key="2">
    <source>
        <dbReference type="Proteomes" id="UP000824881"/>
    </source>
</evidence>
<evidence type="ECO:0000313" key="1">
    <source>
        <dbReference type="EMBL" id="KAG9222045.1"/>
    </source>
</evidence>
<gene>
    <name evidence="1" type="ORF">CCMSSC00406_0008030</name>
</gene>
<comment type="caution">
    <text evidence="1">The sequence shown here is derived from an EMBL/GenBank/DDBJ whole genome shotgun (WGS) entry which is preliminary data.</text>
</comment>
<keyword evidence="2" id="KW-1185">Reference proteome</keyword>
<dbReference type="Proteomes" id="UP000824881">
    <property type="component" value="Unassembled WGS sequence"/>
</dbReference>
<sequence>MDLITGLPESGTEQFTAVLVFVDKLTKFATLIPTYNTLDQVGFAMHFITRIVNVYGLPTRIICNRDKRWTSSFWRSVAAYYGSHLVLSSAHHLQTDGQTEILNAQIEVMLRAYVAKDRTAWAHWLGVLAQSYNSSVHSSTGYRPDYLLFGYEPQVDASGLVPDSQFIQRPVASQRALGFVADLQHHRQLARDALTLAQERQAKSFNRNCRHVDSITPGDLVLVNPHTLQLVEASGTGRKLVQRMIGPFEVLERINPLVYRLRLPTNYPMHPVVNINHLKRYTPSDPRFGPRETLPSTRDLLPAKEEWEIDRILGHRTSSTRQGKARQYLVRWKGLDAAEDSWLSEADLRNAPELKRDYDKLVSGRPR</sequence>
<accession>A0ACB7IWD6</accession>
<protein>
    <submittedName>
        <fullName evidence="1">Uncharacterized protein</fullName>
    </submittedName>
</protein>
<reference evidence="1 2" key="1">
    <citation type="journal article" date="2021" name="Appl. Environ. Microbiol.">
        <title>Genetic linkage and physical mapping for an oyster mushroom Pleurotus cornucopiae and QTL analysis for the trait cap color.</title>
        <authorList>
            <person name="Zhang Y."/>
            <person name="Gao W."/>
            <person name="Sonnenberg A."/>
            <person name="Chen Q."/>
            <person name="Zhang J."/>
            <person name="Huang C."/>
        </authorList>
    </citation>
    <scope>NUCLEOTIDE SEQUENCE [LARGE SCALE GENOMIC DNA]</scope>
    <source>
        <strain evidence="1">CCMSSC00406</strain>
    </source>
</reference>
<proteinExistence type="predicted"/>
<organism evidence="1 2">
    <name type="scientific">Pleurotus cornucopiae</name>
    <name type="common">Cornucopia mushroom</name>
    <dbReference type="NCBI Taxonomy" id="5321"/>
    <lineage>
        <taxon>Eukaryota</taxon>
        <taxon>Fungi</taxon>
        <taxon>Dikarya</taxon>
        <taxon>Basidiomycota</taxon>
        <taxon>Agaricomycotina</taxon>
        <taxon>Agaricomycetes</taxon>
        <taxon>Agaricomycetidae</taxon>
        <taxon>Agaricales</taxon>
        <taxon>Pleurotineae</taxon>
        <taxon>Pleurotaceae</taxon>
        <taxon>Pleurotus</taxon>
    </lineage>
</organism>
<dbReference type="EMBL" id="WQMT02000005">
    <property type="protein sequence ID" value="KAG9222045.1"/>
    <property type="molecule type" value="Genomic_DNA"/>
</dbReference>
<name>A0ACB7IWD6_PLECO</name>